<proteinExistence type="predicted"/>
<reference evidence="1" key="1">
    <citation type="submission" date="2020-10" db="EMBL/GenBank/DDBJ databases">
        <authorList>
            <person name="Gilroy R."/>
        </authorList>
    </citation>
    <scope>NUCLEOTIDE SEQUENCE</scope>
    <source>
        <strain evidence="1">ChiSjej1B19-7085</strain>
    </source>
</reference>
<dbReference type="EMBL" id="DVHF01000038">
    <property type="protein sequence ID" value="HIR56711.1"/>
    <property type="molecule type" value="Genomic_DNA"/>
</dbReference>
<dbReference type="AlphaFoldDB" id="A0A9D1DPQ5"/>
<gene>
    <name evidence="1" type="ORF">IAA54_03500</name>
</gene>
<accession>A0A9D1DPQ5</accession>
<evidence type="ECO:0000313" key="2">
    <source>
        <dbReference type="Proteomes" id="UP000886785"/>
    </source>
</evidence>
<protein>
    <submittedName>
        <fullName evidence="1">Uncharacterized protein</fullName>
    </submittedName>
</protein>
<organism evidence="1 2">
    <name type="scientific">Candidatus Gallacutalibacter pullicola</name>
    <dbReference type="NCBI Taxonomy" id="2840830"/>
    <lineage>
        <taxon>Bacteria</taxon>
        <taxon>Bacillati</taxon>
        <taxon>Bacillota</taxon>
        <taxon>Clostridia</taxon>
        <taxon>Eubacteriales</taxon>
        <taxon>Candidatus Gallacutalibacter</taxon>
    </lineage>
</organism>
<dbReference type="Gene3D" id="3.40.190.10">
    <property type="entry name" value="Periplasmic binding protein-like II"/>
    <property type="match status" value="1"/>
</dbReference>
<reference evidence="1" key="2">
    <citation type="journal article" date="2021" name="PeerJ">
        <title>Extensive microbial diversity within the chicken gut microbiome revealed by metagenomics and culture.</title>
        <authorList>
            <person name="Gilroy R."/>
            <person name="Ravi A."/>
            <person name="Getino M."/>
            <person name="Pursley I."/>
            <person name="Horton D.L."/>
            <person name="Alikhan N.F."/>
            <person name="Baker D."/>
            <person name="Gharbi K."/>
            <person name="Hall N."/>
            <person name="Watson M."/>
            <person name="Adriaenssens E.M."/>
            <person name="Foster-Nyarko E."/>
            <person name="Jarju S."/>
            <person name="Secka A."/>
            <person name="Antonio M."/>
            <person name="Oren A."/>
            <person name="Chaudhuri R.R."/>
            <person name="La Ragione R."/>
            <person name="Hildebrand F."/>
            <person name="Pallen M.J."/>
        </authorList>
    </citation>
    <scope>NUCLEOTIDE SEQUENCE</scope>
    <source>
        <strain evidence="1">ChiSjej1B19-7085</strain>
    </source>
</reference>
<sequence>MQYMKPSQFFSVASNSENPETAVKFIDGVTKNIDMNTELKAERGVPSLNSGSGYAGCYL</sequence>
<evidence type="ECO:0000313" key="1">
    <source>
        <dbReference type="EMBL" id="HIR56711.1"/>
    </source>
</evidence>
<name>A0A9D1DPQ5_9FIRM</name>
<dbReference type="Proteomes" id="UP000886785">
    <property type="component" value="Unassembled WGS sequence"/>
</dbReference>
<comment type="caution">
    <text evidence="1">The sequence shown here is derived from an EMBL/GenBank/DDBJ whole genome shotgun (WGS) entry which is preliminary data.</text>
</comment>